<feature type="region of interest" description="Disordered" evidence="1">
    <location>
        <begin position="429"/>
        <end position="452"/>
    </location>
</feature>
<feature type="region of interest" description="Disordered" evidence="1">
    <location>
        <begin position="604"/>
        <end position="627"/>
    </location>
</feature>
<feature type="compositionally biased region" description="Basic and acidic residues" evidence="1">
    <location>
        <begin position="437"/>
        <end position="451"/>
    </location>
</feature>
<dbReference type="PANTHER" id="PTHR48190:SF2">
    <property type="entry name" value="PROGRAMMED CELL DEATH PROTEIN 7"/>
    <property type="match status" value="1"/>
</dbReference>
<proteinExistence type="predicted"/>
<feature type="compositionally biased region" description="Low complexity" evidence="1">
    <location>
        <begin position="607"/>
        <end position="627"/>
    </location>
</feature>
<feature type="compositionally biased region" description="Polar residues" evidence="1">
    <location>
        <begin position="223"/>
        <end position="235"/>
    </location>
</feature>
<gene>
    <name evidence="2" type="ORF">BGZ80_008588</name>
</gene>
<protein>
    <submittedName>
        <fullName evidence="2">Uncharacterized protein</fullName>
    </submittedName>
</protein>
<feature type="region of interest" description="Disordered" evidence="1">
    <location>
        <begin position="213"/>
        <end position="264"/>
    </location>
</feature>
<evidence type="ECO:0000256" key="1">
    <source>
        <dbReference type="SAM" id="MobiDB-lite"/>
    </source>
</evidence>
<dbReference type="InterPro" id="IPR052831">
    <property type="entry name" value="Apoptosis_promoter"/>
</dbReference>
<dbReference type="GO" id="GO:0005689">
    <property type="term" value="C:U12-type spliceosomal complex"/>
    <property type="evidence" value="ECO:0007669"/>
    <property type="project" value="TreeGrafter"/>
</dbReference>
<reference evidence="2" key="1">
    <citation type="journal article" date="2020" name="Fungal Divers.">
        <title>Resolving the Mortierellaceae phylogeny through synthesis of multi-gene phylogenetics and phylogenomics.</title>
        <authorList>
            <person name="Vandepol N."/>
            <person name="Liber J."/>
            <person name="Desiro A."/>
            <person name="Na H."/>
            <person name="Kennedy M."/>
            <person name="Barry K."/>
            <person name="Grigoriev I.V."/>
            <person name="Miller A.N."/>
            <person name="O'Donnell K."/>
            <person name="Stajich J.E."/>
            <person name="Bonito G."/>
        </authorList>
    </citation>
    <scope>NUCLEOTIDE SEQUENCE</scope>
    <source>
        <strain evidence="2">NRRL 2769</strain>
    </source>
</reference>
<accession>A0A9P6N3R0</accession>
<keyword evidence="3" id="KW-1185">Reference proteome</keyword>
<dbReference type="EMBL" id="JAAAID010000047">
    <property type="protein sequence ID" value="KAG0023674.1"/>
    <property type="molecule type" value="Genomic_DNA"/>
</dbReference>
<organism evidence="2 3">
    <name type="scientific">Entomortierella chlamydospora</name>
    <dbReference type="NCBI Taxonomy" id="101097"/>
    <lineage>
        <taxon>Eukaryota</taxon>
        <taxon>Fungi</taxon>
        <taxon>Fungi incertae sedis</taxon>
        <taxon>Mucoromycota</taxon>
        <taxon>Mortierellomycotina</taxon>
        <taxon>Mortierellomycetes</taxon>
        <taxon>Mortierellales</taxon>
        <taxon>Mortierellaceae</taxon>
        <taxon>Entomortierella</taxon>
    </lineage>
</organism>
<evidence type="ECO:0000313" key="2">
    <source>
        <dbReference type="EMBL" id="KAG0023674.1"/>
    </source>
</evidence>
<sequence>MGLALVHPASTPKLSREVQKYDSKALASTTANAPAATSNTSNVDSGAEATTTCGINSNSEPTTAHNSNTNIDTKAAPTHNSSTNGGTEATSRNGSTNSNAGITTASNASNADSGSEPTTTCNSGTSSGAEVTTASDTSYADRGAKTNRSTRGGAETATTSDTSHVNSGTETTRRPIRPPNIADSLTTAQPKIKSPLAPSLPQLSLTSPLHAPQMPALVPMSRPPNSENTTATAQPKTRYLPPTSSLSHPPPLHPPPLHPPPASISLTPSRLYEIKTRIKVVHAEMQQELDKARRIVTEHERLQEGWDEGGTDMETETASIMQRTKETKTPKTANCEPSVEDDPAYISAIYNAKRLKEELENLNANLTPERLAVVAKKITKALKRKEWKKRRITKMQEYRDTTEERRRKLNAEIDRKCEKILARDKKKEKRKLAKQVAKQERRQERRQEARKIAQGKQTVALVQKLQRLKTLRRERMKRAGHFFPEEDNEFFERIHKAEEALKQPIEKSANWDTNSSKKQMEKEKKFEVGLEKQEIVNTNCSSAKVGMSPLQDNESNAAENAPVLDEITVGTDTGTSKRKPCQVDVFEDSLQTDVPIDQTILPPTKMQKLGQGSSQQQQLLQAQQESQLLSEKDQEQGCIVSLELPTHFTPEQPNVEGSTSTALILGRVRRKKLGKPINYRDVWSSYQISQKDGLRKERIATPIPDGLGAPPDKPSSLEWAKYLV</sequence>
<feature type="compositionally biased region" description="Pro residues" evidence="1">
    <location>
        <begin position="248"/>
        <end position="262"/>
    </location>
</feature>
<comment type="caution">
    <text evidence="2">The sequence shown here is derived from an EMBL/GenBank/DDBJ whole genome shotgun (WGS) entry which is preliminary data.</text>
</comment>
<name>A0A9P6N3R0_9FUNG</name>
<feature type="region of interest" description="Disordered" evidence="1">
    <location>
        <begin position="1"/>
        <end position="183"/>
    </location>
</feature>
<dbReference type="PANTHER" id="PTHR48190">
    <property type="entry name" value="PROGRAMMED CELL DEATH PROTEIN 7"/>
    <property type="match status" value="1"/>
</dbReference>
<feature type="compositionally biased region" description="Polar residues" evidence="1">
    <location>
        <begin position="48"/>
        <end position="138"/>
    </location>
</feature>
<feature type="compositionally biased region" description="Basic and acidic residues" evidence="1">
    <location>
        <begin position="14"/>
        <end position="23"/>
    </location>
</feature>
<dbReference type="Proteomes" id="UP000703661">
    <property type="component" value="Unassembled WGS sequence"/>
</dbReference>
<dbReference type="AlphaFoldDB" id="A0A9P6N3R0"/>
<feature type="compositionally biased region" description="Polar residues" evidence="1">
    <location>
        <begin position="146"/>
        <end position="170"/>
    </location>
</feature>
<evidence type="ECO:0000313" key="3">
    <source>
        <dbReference type="Proteomes" id="UP000703661"/>
    </source>
</evidence>
<feature type="compositionally biased region" description="Low complexity" evidence="1">
    <location>
        <begin position="25"/>
        <end position="42"/>
    </location>
</feature>